<dbReference type="InterPro" id="IPR036097">
    <property type="entry name" value="HisK_dim/P_sf"/>
</dbReference>
<feature type="transmembrane region" description="Helical" evidence="9">
    <location>
        <begin position="6"/>
        <end position="29"/>
    </location>
</feature>
<dbReference type="CDD" id="cd00082">
    <property type="entry name" value="HisKA"/>
    <property type="match status" value="1"/>
</dbReference>
<dbReference type="PANTHER" id="PTHR43711:SF1">
    <property type="entry name" value="HISTIDINE KINASE 1"/>
    <property type="match status" value="1"/>
</dbReference>
<comment type="catalytic activity">
    <reaction evidence="1">
        <text>ATP + protein L-histidine = ADP + protein N-phospho-L-histidine.</text>
        <dbReference type="EC" id="2.7.13.3"/>
    </reaction>
</comment>
<dbReference type="GO" id="GO:0000155">
    <property type="term" value="F:phosphorelay sensor kinase activity"/>
    <property type="evidence" value="ECO:0007669"/>
    <property type="project" value="InterPro"/>
</dbReference>
<evidence type="ECO:0000259" key="10">
    <source>
        <dbReference type="PROSITE" id="PS50109"/>
    </source>
</evidence>
<evidence type="ECO:0000256" key="6">
    <source>
        <dbReference type="ARBA" id="ARBA00022777"/>
    </source>
</evidence>
<dbReference type="InterPro" id="IPR050736">
    <property type="entry name" value="Sensor_HK_Regulatory"/>
</dbReference>
<keyword evidence="9" id="KW-0472">Membrane</keyword>
<keyword evidence="7" id="KW-0902">Two-component regulatory system</keyword>
<dbReference type="SUPFAM" id="SSF47384">
    <property type="entry name" value="Homodimeric domain of signal transducing histidine kinase"/>
    <property type="match status" value="1"/>
</dbReference>
<dbReference type="InterPro" id="IPR003594">
    <property type="entry name" value="HATPase_dom"/>
</dbReference>
<evidence type="ECO:0000256" key="4">
    <source>
        <dbReference type="ARBA" id="ARBA00022553"/>
    </source>
</evidence>
<feature type="domain" description="Histidine kinase" evidence="10">
    <location>
        <begin position="156"/>
        <end position="377"/>
    </location>
</feature>
<dbReference type="SUPFAM" id="SSF55874">
    <property type="entry name" value="ATPase domain of HSP90 chaperone/DNA topoisomerase II/histidine kinase"/>
    <property type="match status" value="1"/>
</dbReference>
<accession>A0A4Q2RMS7</accession>
<dbReference type="InterPro" id="IPR036890">
    <property type="entry name" value="HATPase_C_sf"/>
</dbReference>
<name>A0A4Q2RMS7_9ACTN</name>
<evidence type="ECO:0000256" key="9">
    <source>
        <dbReference type="SAM" id="Phobius"/>
    </source>
</evidence>
<comment type="subcellular location">
    <subcellularLocation>
        <location evidence="2">Cell membrane</location>
    </subcellularLocation>
</comment>
<evidence type="ECO:0000256" key="1">
    <source>
        <dbReference type="ARBA" id="ARBA00000085"/>
    </source>
</evidence>
<dbReference type="PANTHER" id="PTHR43711">
    <property type="entry name" value="TWO-COMPONENT HISTIDINE KINASE"/>
    <property type="match status" value="1"/>
</dbReference>
<sequence length="377" mass="40207">MSDLAEIWFVAIVSGLAVGLLGLLAGWALRHRSLRWQLAVVAVVTTFTVLLGTQAISRRMLISDHDRSVVLIVTTAAAVVSLAVALALAAALVRWSQSLREDVRRVGAGGSIVAERRGPTEFQALAADLASANQRLAEAREREQRLEDSRRELVSWVSHDLRTPLAGIRVMAEALEDGIATDPQRYHRQIRGEVDRMVVMVDDLFELSRIHAGQLVVQPQAVLLGDLVSEALAAADPVARARGVRLGGEVPHGLQVDADPSGLSRVLANLIVNAIRHTPADGTVHVLAQPVDGGVELAVTDGCGGIADDARERVFDVGYRGTSSRTPEEPEVQDVHTSRAGLGLAIVKGIVEAHHGQVAVENVPAAAGCRFRVILPA</sequence>
<keyword evidence="5" id="KW-0808">Transferase</keyword>
<organism evidence="11 12">
    <name type="scientific">Nocardioides glacieisoli</name>
    <dbReference type="NCBI Taxonomy" id="1168730"/>
    <lineage>
        <taxon>Bacteria</taxon>
        <taxon>Bacillati</taxon>
        <taxon>Actinomycetota</taxon>
        <taxon>Actinomycetes</taxon>
        <taxon>Propionibacteriales</taxon>
        <taxon>Nocardioidaceae</taxon>
        <taxon>Nocardioides</taxon>
    </lineage>
</organism>
<keyword evidence="8" id="KW-0175">Coiled coil</keyword>
<dbReference type="Gene3D" id="1.10.287.130">
    <property type="match status" value="1"/>
</dbReference>
<dbReference type="InterPro" id="IPR003661">
    <property type="entry name" value="HisK_dim/P_dom"/>
</dbReference>
<dbReference type="OrthoDB" id="9806130at2"/>
<dbReference type="EMBL" id="SDWS01000005">
    <property type="protein sequence ID" value="RYB90140.1"/>
    <property type="molecule type" value="Genomic_DNA"/>
</dbReference>
<reference evidence="11 12" key="1">
    <citation type="submission" date="2019-01" db="EMBL/GenBank/DDBJ databases">
        <title>Novel species of Nocardioides.</title>
        <authorList>
            <person name="Liu Q."/>
            <person name="Xin Y.-H."/>
        </authorList>
    </citation>
    <scope>NUCLEOTIDE SEQUENCE [LARGE SCALE GENOMIC DNA]</scope>
    <source>
        <strain evidence="11 12">HLT3-15</strain>
    </source>
</reference>
<keyword evidence="9" id="KW-0812">Transmembrane</keyword>
<dbReference type="InterPro" id="IPR004358">
    <property type="entry name" value="Sig_transdc_His_kin-like_C"/>
</dbReference>
<keyword evidence="6 11" id="KW-0418">Kinase</keyword>
<dbReference type="CDD" id="cd00075">
    <property type="entry name" value="HATPase"/>
    <property type="match status" value="1"/>
</dbReference>
<dbReference type="Pfam" id="PF00512">
    <property type="entry name" value="HisKA"/>
    <property type="match status" value="1"/>
</dbReference>
<keyword evidence="12" id="KW-1185">Reference proteome</keyword>
<dbReference type="RefSeq" id="WP_129475940.1">
    <property type="nucleotide sequence ID" value="NZ_SDWS01000005.1"/>
</dbReference>
<evidence type="ECO:0000313" key="11">
    <source>
        <dbReference type="EMBL" id="RYB90140.1"/>
    </source>
</evidence>
<evidence type="ECO:0000256" key="8">
    <source>
        <dbReference type="SAM" id="Coils"/>
    </source>
</evidence>
<evidence type="ECO:0000256" key="7">
    <source>
        <dbReference type="ARBA" id="ARBA00023012"/>
    </source>
</evidence>
<dbReference type="Gene3D" id="3.30.565.10">
    <property type="entry name" value="Histidine kinase-like ATPase, C-terminal domain"/>
    <property type="match status" value="1"/>
</dbReference>
<evidence type="ECO:0000313" key="12">
    <source>
        <dbReference type="Proteomes" id="UP000291838"/>
    </source>
</evidence>
<dbReference type="SMART" id="SM00387">
    <property type="entry name" value="HATPase_c"/>
    <property type="match status" value="1"/>
</dbReference>
<dbReference type="AlphaFoldDB" id="A0A4Q2RMS7"/>
<evidence type="ECO:0000256" key="2">
    <source>
        <dbReference type="ARBA" id="ARBA00004236"/>
    </source>
</evidence>
<proteinExistence type="predicted"/>
<feature type="transmembrane region" description="Helical" evidence="9">
    <location>
        <begin position="69"/>
        <end position="95"/>
    </location>
</feature>
<keyword evidence="9" id="KW-1133">Transmembrane helix</keyword>
<dbReference type="InterPro" id="IPR005467">
    <property type="entry name" value="His_kinase_dom"/>
</dbReference>
<feature type="transmembrane region" description="Helical" evidence="9">
    <location>
        <begin position="36"/>
        <end position="57"/>
    </location>
</feature>
<dbReference type="Pfam" id="PF02518">
    <property type="entry name" value="HATPase_c"/>
    <property type="match status" value="1"/>
</dbReference>
<keyword evidence="4" id="KW-0597">Phosphoprotein</keyword>
<dbReference type="EC" id="2.7.13.3" evidence="3"/>
<feature type="coiled-coil region" evidence="8">
    <location>
        <begin position="122"/>
        <end position="149"/>
    </location>
</feature>
<gene>
    <name evidence="11" type="ORF">EUA06_12140</name>
</gene>
<dbReference type="Proteomes" id="UP000291838">
    <property type="component" value="Unassembled WGS sequence"/>
</dbReference>
<dbReference type="PROSITE" id="PS50109">
    <property type="entry name" value="HIS_KIN"/>
    <property type="match status" value="1"/>
</dbReference>
<dbReference type="SMART" id="SM00388">
    <property type="entry name" value="HisKA"/>
    <property type="match status" value="1"/>
</dbReference>
<evidence type="ECO:0000256" key="5">
    <source>
        <dbReference type="ARBA" id="ARBA00022679"/>
    </source>
</evidence>
<protein>
    <recommendedName>
        <fullName evidence="3">histidine kinase</fullName>
        <ecNumber evidence="3">2.7.13.3</ecNumber>
    </recommendedName>
</protein>
<dbReference type="PRINTS" id="PR00344">
    <property type="entry name" value="BCTRLSENSOR"/>
</dbReference>
<evidence type="ECO:0000256" key="3">
    <source>
        <dbReference type="ARBA" id="ARBA00012438"/>
    </source>
</evidence>
<dbReference type="GO" id="GO:0005886">
    <property type="term" value="C:plasma membrane"/>
    <property type="evidence" value="ECO:0007669"/>
    <property type="project" value="UniProtKB-SubCell"/>
</dbReference>
<comment type="caution">
    <text evidence="11">The sequence shown here is derived from an EMBL/GenBank/DDBJ whole genome shotgun (WGS) entry which is preliminary data.</text>
</comment>